<keyword evidence="3" id="KW-0804">Transcription</keyword>
<organism evidence="6 7">
    <name type="scientific">Rubneribacter badeniensis</name>
    <dbReference type="NCBI Taxonomy" id="2070688"/>
    <lineage>
        <taxon>Bacteria</taxon>
        <taxon>Bacillati</taxon>
        <taxon>Actinomycetota</taxon>
        <taxon>Coriobacteriia</taxon>
        <taxon>Eggerthellales</taxon>
        <taxon>Eggerthellaceae</taxon>
        <taxon>Rubneribacter</taxon>
    </lineage>
</organism>
<feature type="transmembrane region" description="Helical" evidence="4">
    <location>
        <begin position="142"/>
        <end position="168"/>
    </location>
</feature>
<name>A0A2K2U3Y0_9ACTN</name>
<feature type="domain" description="HTH luxR-type" evidence="5">
    <location>
        <begin position="510"/>
        <end position="574"/>
    </location>
</feature>
<evidence type="ECO:0000259" key="5">
    <source>
        <dbReference type="PROSITE" id="PS50043"/>
    </source>
</evidence>
<dbReference type="EMBL" id="PPEL01000060">
    <property type="protein sequence ID" value="PNV64890.1"/>
    <property type="molecule type" value="Genomic_DNA"/>
</dbReference>
<evidence type="ECO:0000313" key="6">
    <source>
        <dbReference type="EMBL" id="PNV64890.1"/>
    </source>
</evidence>
<feature type="transmembrane region" description="Helical" evidence="4">
    <location>
        <begin position="111"/>
        <end position="130"/>
    </location>
</feature>
<dbReference type="PROSITE" id="PS50043">
    <property type="entry name" value="HTH_LUXR_2"/>
    <property type="match status" value="1"/>
</dbReference>
<dbReference type="InterPro" id="IPR000792">
    <property type="entry name" value="Tscrpt_reg_LuxR_C"/>
</dbReference>
<dbReference type="SUPFAM" id="SSF46894">
    <property type="entry name" value="C-terminal effector domain of the bipartite response regulators"/>
    <property type="match status" value="1"/>
</dbReference>
<evidence type="ECO:0000313" key="7">
    <source>
        <dbReference type="Proteomes" id="UP000236488"/>
    </source>
</evidence>
<dbReference type="Proteomes" id="UP000236488">
    <property type="component" value="Unassembled WGS sequence"/>
</dbReference>
<reference evidence="6 7" key="1">
    <citation type="journal article" date="2018" name="Int. J. Syst. Evol. Microbiol.">
        <title>Rubneribacter badeniensis gen. nov., sp. nov. and Enteroscipio rubneri gen. nov., sp. nov., new members of the Eggerthellaceae isolated from human faeces.</title>
        <authorList>
            <person name="Danylec N."/>
            <person name="Gobl A."/>
            <person name="Stoll D.A."/>
            <person name="Hetzer B."/>
            <person name="Kulling S.E."/>
            <person name="Huch M."/>
        </authorList>
    </citation>
    <scope>NUCLEOTIDE SEQUENCE [LARGE SCALE GENOMIC DNA]</scope>
    <source>
        <strain evidence="6 7">ResAG-85</strain>
    </source>
</reference>
<feature type="transmembrane region" description="Helical" evidence="4">
    <location>
        <begin position="443"/>
        <end position="465"/>
    </location>
</feature>
<evidence type="ECO:0000256" key="1">
    <source>
        <dbReference type="ARBA" id="ARBA00023015"/>
    </source>
</evidence>
<dbReference type="InterPro" id="IPR016032">
    <property type="entry name" value="Sig_transdc_resp-reg_C-effctor"/>
</dbReference>
<keyword evidence="4" id="KW-0472">Membrane</keyword>
<feature type="transmembrane region" description="Helical" evidence="4">
    <location>
        <begin position="284"/>
        <end position="305"/>
    </location>
</feature>
<feature type="transmembrane region" description="Helical" evidence="4">
    <location>
        <begin position="199"/>
        <end position="218"/>
    </location>
</feature>
<feature type="transmembrane region" description="Helical" evidence="4">
    <location>
        <begin position="70"/>
        <end position="91"/>
    </location>
</feature>
<dbReference type="PANTHER" id="PTHR44688:SF16">
    <property type="entry name" value="DNA-BINDING TRANSCRIPTIONAL ACTIVATOR DEVR_DOSR"/>
    <property type="match status" value="1"/>
</dbReference>
<dbReference type="SMART" id="SM00421">
    <property type="entry name" value="HTH_LUXR"/>
    <property type="match status" value="1"/>
</dbReference>
<keyword evidence="4" id="KW-1133">Transmembrane helix</keyword>
<dbReference type="Gene3D" id="1.10.10.10">
    <property type="entry name" value="Winged helix-like DNA-binding domain superfamily/Winged helix DNA-binding domain"/>
    <property type="match status" value="1"/>
</dbReference>
<dbReference type="PRINTS" id="PR00038">
    <property type="entry name" value="HTHLUXR"/>
</dbReference>
<gene>
    <name evidence="6" type="ORF">C2L80_09455</name>
</gene>
<dbReference type="CDD" id="cd06170">
    <property type="entry name" value="LuxR_C_like"/>
    <property type="match status" value="1"/>
</dbReference>
<feature type="transmembrane region" description="Helical" evidence="4">
    <location>
        <begin position="381"/>
        <end position="402"/>
    </location>
</feature>
<feature type="transmembrane region" description="Helical" evidence="4">
    <location>
        <begin position="174"/>
        <end position="192"/>
    </location>
</feature>
<feature type="transmembrane region" description="Helical" evidence="4">
    <location>
        <begin position="224"/>
        <end position="244"/>
    </location>
</feature>
<dbReference type="Pfam" id="PF00196">
    <property type="entry name" value="GerE"/>
    <property type="match status" value="1"/>
</dbReference>
<keyword evidence="4" id="KW-0812">Transmembrane</keyword>
<sequence>MVWVDRRKTRSVSLTPSILSAYNGLFAVSVIMPVRKLDGVGRACVPKGRRRIRTAVRNTVRAVVSEDPSLMMATAFGLACCLVFWGAGSSLETVAMRSSELASLGAQADALPTFVSTGGTLAALVLVGCIPKRFAGRLCGSGLYAIACAALAVVYALTLAPLSVSVFAVRMGLLVARGFLGASTLFLWFVLIGRCKRSFHVVVLALAFACAALLDLAFLALQPIVGIAALVSLPALSVAMHRIVARRLGLCAHPVEDESVSEAVPKAKPPFAVAFASASRLARLAASPFAFCLLSGAVMGCIQAVGADPVLDHDRLAEGYVANNVLVACALGVAGALVVAGAAFARGEGDEPLLSYQRLVVIIALVLSLCLVNVTLQAGTFVSLTAAKFIGALLLSYSWLAALSTRKAGAVRSFAWMLVSWQTAAVVLQGTVMALAGLGPVQVVNVAVVVLLGVLLIVQLFPLLLSTRGACAENAAEGALSATEHPIGLSDEVQDGFCATAAADRERFERFCSEYSLTPREQELLAIFAEGYSVAYASELLVLSPYTVRTHQRNIYLKTDTHSRDELLALLKAF</sequence>
<proteinExistence type="predicted"/>
<keyword evidence="2" id="KW-0238">DNA-binding</keyword>
<keyword evidence="1" id="KW-0805">Transcription regulation</keyword>
<accession>A0A2K2U3Y0</accession>
<dbReference type="InterPro" id="IPR036388">
    <property type="entry name" value="WH-like_DNA-bd_sf"/>
</dbReference>
<evidence type="ECO:0000256" key="3">
    <source>
        <dbReference type="ARBA" id="ARBA00023163"/>
    </source>
</evidence>
<keyword evidence="7" id="KW-1185">Reference proteome</keyword>
<protein>
    <submittedName>
        <fullName evidence="6">LuxR family transcriptional regulator</fullName>
    </submittedName>
</protein>
<feature type="transmembrane region" description="Helical" evidence="4">
    <location>
        <begin position="414"/>
        <end position="437"/>
    </location>
</feature>
<evidence type="ECO:0000256" key="2">
    <source>
        <dbReference type="ARBA" id="ARBA00023125"/>
    </source>
</evidence>
<evidence type="ECO:0000256" key="4">
    <source>
        <dbReference type="SAM" id="Phobius"/>
    </source>
</evidence>
<dbReference type="GO" id="GO:0003677">
    <property type="term" value="F:DNA binding"/>
    <property type="evidence" value="ECO:0007669"/>
    <property type="project" value="UniProtKB-KW"/>
</dbReference>
<dbReference type="AlphaFoldDB" id="A0A2K2U3Y0"/>
<feature type="transmembrane region" description="Helical" evidence="4">
    <location>
        <begin position="356"/>
        <end position="375"/>
    </location>
</feature>
<dbReference type="GO" id="GO:0006355">
    <property type="term" value="P:regulation of DNA-templated transcription"/>
    <property type="evidence" value="ECO:0007669"/>
    <property type="project" value="InterPro"/>
</dbReference>
<dbReference type="PANTHER" id="PTHR44688">
    <property type="entry name" value="DNA-BINDING TRANSCRIPTIONAL ACTIVATOR DEVR_DOSR"/>
    <property type="match status" value="1"/>
</dbReference>
<feature type="transmembrane region" description="Helical" evidence="4">
    <location>
        <begin position="325"/>
        <end position="344"/>
    </location>
</feature>
<comment type="caution">
    <text evidence="6">The sequence shown here is derived from an EMBL/GenBank/DDBJ whole genome shotgun (WGS) entry which is preliminary data.</text>
</comment>